<evidence type="ECO:0000313" key="3">
    <source>
        <dbReference type="EMBL" id="HGZ11583.1"/>
    </source>
</evidence>
<dbReference type="PRINTS" id="PR01217">
    <property type="entry name" value="PRICHEXTENSN"/>
</dbReference>
<feature type="compositionally biased region" description="Basic and acidic residues" evidence="1">
    <location>
        <begin position="178"/>
        <end position="203"/>
    </location>
</feature>
<dbReference type="SUPFAM" id="SSF50044">
    <property type="entry name" value="SH3-domain"/>
    <property type="match status" value="1"/>
</dbReference>
<dbReference type="SMART" id="SM00287">
    <property type="entry name" value="SH3b"/>
    <property type="match status" value="1"/>
</dbReference>
<dbReference type="Gene3D" id="2.30.30.40">
    <property type="entry name" value="SH3 Domains"/>
    <property type="match status" value="1"/>
</dbReference>
<sequence length="221" mass="23961">MRRFGGMGLGWYWSLLLGLAWFCLACTPPVYTPRPLPPPPPPISPEPPPQRPVYYVNAGRLNLRAGPGMDFPKISSLERNEAVEKLGETDDWFQVRVKKDGTLGWVASRYLSPTPVAQPPETVTPPSVVTPPPPVIPPPTPTEPAPAVKPPLADRPKPAKPETVAPRPPKPAEAAEPPTRKPEKKTEDKPTPAEKPSPPKEEPASPAPGPPGEKPSRIRIM</sequence>
<accession>A0A7C5EQT5</accession>
<comment type="caution">
    <text evidence="3">The sequence shown here is derived from an EMBL/GenBank/DDBJ whole genome shotgun (WGS) entry which is preliminary data.</text>
</comment>
<dbReference type="PROSITE" id="PS51781">
    <property type="entry name" value="SH3B"/>
    <property type="match status" value="1"/>
</dbReference>
<dbReference type="AlphaFoldDB" id="A0A7C5EQT5"/>
<proteinExistence type="predicted"/>
<protein>
    <recommendedName>
        <fullName evidence="2">SH3b domain-containing protein</fullName>
    </recommendedName>
</protein>
<organism evidence="3">
    <name type="scientific">Desulfobacca acetoxidans</name>
    <dbReference type="NCBI Taxonomy" id="60893"/>
    <lineage>
        <taxon>Bacteria</taxon>
        <taxon>Pseudomonadati</taxon>
        <taxon>Thermodesulfobacteriota</taxon>
        <taxon>Desulfobaccia</taxon>
        <taxon>Desulfobaccales</taxon>
        <taxon>Desulfobaccaceae</taxon>
        <taxon>Desulfobacca</taxon>
    </lineage>
</organism>
<dbReference type="InterPro" id="IPR003646">
    <property type="entry name" value="SH3-like_bac-type"/>
</dbReference>
<feature type="domain" description="SH3b" evidence="2">
    <location>
        <begin position="51"/>
        <end position="115"/>
    </location>
</feature>
<feature type="compositionally biased region" description="Pro residues" evidence="1">
    <location>
        <begin position="128"/>
        <end position="149"/>
    </location>
</feature>
<gene>
    <name evidence="3" type="ORF">ENW48_05150</name>
</gene>
<name>A0A7C5EQT5_9BACT</name>
<evidence type="ECO:0000259" key="2">
    <source>
        <dbReference type="PROSITE" id="PS51781"/>
    </source>
</evidence>
<dbReference type="Pfam" id="PF08239">
    <property type="entry name" value="SH3_3"/>
    <property type="match status" value="1"/>
</dbReference>
<reference evidence="3" key="1">
    <citation type="journal article" date="2020" name="mSystems">
        <title>Genome- and Community-Level Interaction Insights into Carbon Utilization and Element Cycling Functions of Hydrothermarchaeota in Hydrothermal Sediment.</title>
        <authorList>
            <person name="Zhou Z."/>
            <person name="Liu Y."/>
            <person name="Xu W."/>
            <person name="Pan J."/>
            <person name="Luo Z.H."/>
            <person name="Li M."/>
        </authorList>
    </citation>
    <scope>NUCLEOTIDE SEQUENCE [LARGE SCALE GENOMIC DNA]</scope>
    <source>
        <strain evidence="3">SpSt-853</strain>
    </source>
</reference>
<evidence type="ECO:0000256" key="1">
    <source>
        <dbReference type="SAM" id="MobiDB-lite"/>
    </source>
</evidence>
<dbReference type="EMBL" id="DTKJ01000040">
    <property type="protein sequence ID" value="HGZ11583.1"/>
    <property type="molecule type" value="Genomic_DNA"/>
</dbReference>
<dbReference type="InterPro" id="IPR036028">
    <property type="entry name" value="SH3-like_dom_sf"/>
</dbReference>
<feature type="region of interest" description="Disordered" evidence="1">
    <location>
        <begin position="112"/>
        <end position="221"/>
    </location>
</feature>